<evidence type="ECO:0000256" key="10">
    <source>
        <dbReference type="ARBA" id="ARBA00060399"/>
    </source>
</evidence>
<feature type="transmembrane region" description="Helical" evidence="11">
    <location>
        <begin position="6"/>
        <end position="33"/>
    </location>
</feature>
<evidence type="ECO:0000313" key="13">
    <source>
        <dbReference type="EMBL" id="KAJ8024633.1"/>
    </source>
</evidence>
<evidence type="ECO:0000313" key="14">
    <source>
        <dbReference type="Proteomes" id="UP001152320"/>
    </source>
</evidence>
<reference evidence="13" key="1">
    <citation type="submission" date="2021-10" db="EMBL/GenBank/DDBJ databases">
        <title>Tropical sea cucumber genome reveals ecological adaptation and Cuvierian tubules defense mechanism.</title>
        <authorList>
            <person name="Chen T."/>
        </authorList>
    </citation>
    <scope>NUCLEOTIDE SEQUENCE</scope>
    <source>
        <strain evidence="13">Nanhai2018</strain>
        <tissue evidence="13">Muscle</tissue>
    </source>
</reference>
<dbReference type="GO" id="GO:0046920">
    <property type="term" value="F:alpha-(1-&gt;3)-fucosyltransferase activity"/>
    <property type="evidence" value="ECO:0007669"/>
    <property type="project" value="TreeGrafter"/>
</dbReference>
<dbReference type="InterPro" id="IPR055270">
    <property type="entry name" value="Glyco_tran_10_C"/>
</dbReference>
<keyword evidence="4 11" id="KW-0808">Transferase</keyword>
<dbReference type="InterPro" id="IPR001503">
    <property type="entry name" value="Glyco_trans_10"/>
</dbReference>
<dbReference type="PANTHER" id="PTHR11929">
    <property type="entry name" value="ALPHA- 1,3 -FUCOSYLTRANSFERASE"/>
    <property type="match status" value="1"/>
</dbReference>
<proteinExistence type="inferred from homology"/>
<protein>
    <recommendedName>
        <fullName evidence="11">Fucosyltransferase</fullName>
        <ecNumber evidence="11">2.4.1.-</ecNumber>
    </recommendedName>
</protein>
<name>A0A9Q1BGC5_HOLLE</name>
<dbReference type="InterPro" id="IPR038577">
    <property type="entry name" value="GT10-like_C_sf"/>
</dbReference>
<keyword evidence="14" id="KW-1185">Reference proteome</keyword>
<keyword evidence="7 11" id="KW-1133">Transmembrane helix</keyword>
<evidence type="ECO:0000256" key="11">
    <source>
        <dbReference type="RuleBase" id="RU003832"/>
    </source>
</evidence>
<organism evidence="13 14">
    <name type="scientific">Holothuria leucospilota</name>
    <name type="common">Black long sea cucumber</name>
    <name type="synonym">Mertensiothuria leucospilota</name>
    <dbReference type="NCBI Taxonomy" id="206669"/>
    <lineage>
        <taxon>Eukaryota</taxon>
        <taxon>Metazoa</taxon>
        <taxon>Echinodermata</taxon>
        <taxon>Eleutherozoa</taxon>
        <taxon>Echinozoa</taxon>
        <taxon>Holothuroidea</taxon>
        <taxon>Aspidochirotacea</taxon>
        <taxon>Aspidochirotida</taxon>
        <taxon>Holothuriidae</taxon>
        <taxon>Holothuria</taxon>
    </lineage>
</organism>
<keyword evidence="9" id="KW-0325">Glycoprotein</keyword>
<dbReference type="FunFam" id="3.40.50.11660:FF:000002">
    <property type="entry name" value="Alpha-(1,3)-fucosyltransferase"/>
    <property type="match status" value="1"/>
</dbReference>
<keyword evidence="6" id="KW-0735">Signal-anchor</keyword>
<evidence type="ECO:0000256" key="2">
    <source>
        <dbReference type="ARBA" id="ARBA00008919"/>
    </source>
</evidence>
<dbReference type="SUPFAM" id="SSF53756">
    <property type="entry name" value="UDP-Glycosyltransferase/glycogen phosphorylase"/>
    <property type="match status" value="1"/>
</dbReference>
<keyword evidence="8 11" id="KW-0472">Membrane</keyword>
<dbReference type="Gene3D" id="3.40.50.11660">
    <property type="entry name" value="Glycosyl transferase family 10, C-terminal domain"/>
    <property type="match status" value="1"/>
</dbReference>
<evidence type="ECO:0000256" key="7">
    <source>
        <dbReference type="ARBA" id="ARBA00022989"/>
    </source>
</evidence>
<evidence type="ECO:0000256" key="9">
    <source>
        <dbReference type="ARBA" id="ARBA00023180"/>
    </source>
</evidence>
<keyword evidence="5 11" id="KW-0812">Transmembrane</keyword>
<evidence type="ECO:0000256" key="5">
    <source>
        <dbReference type="ARBA" id="ARBA00022692"/>
    </source>
</evidence>
<gene>
    <name evidence="13" type="ORF">HOLleu_34590</name>
</gene>
<keyword evidence="11" id="KW-0333">Golgi apparatus</keyword>
<evidence type="ECO:0000256" key="1">
    <source>
        <dbReference type="ARBA" id="ARBA00004922"/>
    </source>
</evidence>
<comment type="subcellular location">
    <subcellularLocation>
        <location evidence="10">Endomembrane system</location>
        <topology evidence="10">Single-pass type II membrane protein</topology>
    </subcellularLocation>
    <subcellularLocation>
        <location evidence="11">Golgi apparatus</location>
        <location evidence="11">Golgi stack membrane</location>
        <topology evidence="11">Single-pass type II membrane protein</topology>
    </subcellularLocation>
</comment>
<dbReference type="PANTHER" id="PTHR11929:SF145">
    <property type="entry name" value="ALPHA-(1,3)-FUCOSYLTRANSFERASE FUT-1"/>
    <property type="match status" value="1"/>
</dbReference>
<evidence type="ECO:0000256" key="8">
    <source>
        <dbReference type="ARBA" id="ARBA00023136"/>
    </source>
</evidence>
<evidence type="ECO:0000256" key="4">
    <source>
        <dbReference type="ARBA" id="ARBA00022679"/>
    </source>
</evidence>
<dbReference type="Pfam" id="PF00852">
    <property type="entry name" value="Glyco_transf_10"/>
    <property type="match status" value="1"/>
</dbReference>
<dbReference type="EMBL" id="JAIZAY010000018">
    <property type="protein sequence ID" value="KAJ8024633.1"/>
    <property type="molecule type" value="Genomic_DNA"/>
</dbReference>
<sequence>MFLKKNSSFILCFLLLSAGVILQYFLISIFYGLGTKHNSRKRKEILVSKHVLPTCIIRNSKYNITSFSNQEKNKTNDYMFSNITVAFFEDIRRSWPYGTIFRAPEKIRYCNCSAFNVTVATEKLVQNLGRYDIIFVPQDVGCYKISNLTWNKLGQQKRNKSTQRWIYASFEGVYKIMPQFPDKPYNKDAYDWSFTYHSESDFPMPYGYYKQIEKGLFVGGGMDSILKRKTKLISWMSTWNDCEWPRKRFVDELGRYLPIHRYGGRTGMRCPRSGTVCEMKMKKYKFYLALENSCCSEYITEKFWRTLTWDIVPVVVGAPKSDYLRFAPPGSFIYANDFSSVKGLAEYLLELDSNDELYVRYLQWKVAGKAVLNYPDLNDKPAKTRVPPDTFFYSCASVCRVVTTYQENRQYKRNYEHNMTENFDPYVSWWGGSCRKCTHLISWENTSKCDH</sequence>
<evidence type="ECO:0000256" key="6">
    <source>
        <dbReference type="ARBA" id="ARBA00022968"/>
    </source>
</evidence>
<dbReference type="OrthoDB" id="427096at2759"/>
<accession>A0A9Q1BGC5</accession>
<dbReference type="Proteomes" id="UP001152320">
    <property type="component" value="Chromosome 18"/>
</dbReference>
<comment type="caution">
    <text evidence="13">The sequence shown here is derived from an EMBL/GenBank/DDBJ whole genome shotgun (WGS) entry which is preliminary data.</text>
</comment>
<evidence type="ECO:0000256" key="3">
    <source>
        <dbReference type="ARBA" id="ARBA00022676"/>
    </source>
</evidence>
<dbReference type="GO" id="GO:0032580">
    <property type="term" value="C:Golgi cisterna membrane"/>
    <property type="evidence" value="ECO:0007669"/>
    <property type="project" value="UniProtKB-SubCell"/>
</dbReference>
<comment type="pathway">
    <text evidence="1">Protein modification; protein glycosylation.</text>
</comment>
<dbReference type="AlphaFoldDB" id="A0A9Q1BGC5"/>
<comment type="similarity">
    <text evidence="2 11">Belongs to the glycosyltransferase 10 family.</text>
</comment>
<feature type="domain" description="Fucosyltransferase C-terminal" evidence="12">
    <location>
        <begin position="227"/>
        <end position="370"/>
    </location>
</feature>
<evidence type="ECO:0000259" key="12">
    <source>
        <dbReference type="Pfam" id="PF00852"/>
    </source>
</evidence>
<keyword evidence="3 11" id="KW-0328">Glycosyltransferase</keyword>
<dbReference type="EC" id="2.4.1.-" evidence="11"/>